<dbReference type="GO" id="GO:0008270">
    <property type="term" value="F:zinc ion binding"/>
    <property type="evidence" value="ECO:0007669"/>
    <property type="project" value="UniProtKB-UniRule"/>
</dbReference>
<accession>A0A521F2I5</accession>
<sequence>MSTDLSGAQKHLRFMQQAFLLAEQAYEEKEVPVGAIVVKDDDIIGKGYNQTERLGDPTAHAEMLAISAACATLGEKYLTDCTLYVTLEPCPMCAGALVWSKIGTIVMGALDAQAGSCGSVFNIAGSKKLNHQPTVLHGLMEQDCEWILKQFFQERRSKNNGAI</sequence>
<feature type="active site" description="Proton donor" evidence="8">
    <location>
        <position position="62"/>
    </location>
</feature>
<comment type="catalytic activity">
    <reaction evidence="7 8">
        <text>adenosine(34) in tRNA + H2O + H(+) = inosine(34) in tRNA + NH4(+)</text>
        <dbReference type="Rhea" id="RHEA:43168"/>
        <dbReference type="Rhea" id="RHEA-COMP:10373"/>
        <dbReference type="Rhea" id="RHEA-COMP:10374"/>
        <dbReference type="ChEBI" id="CHEBI:15377"/>
        <dbReference type="ChEBI" id="CHEBI:15378"/>
        <dbReference type="ChEBI" id="CHEBI:28938"/>
        <dbReference type="ChEBI" id="CHEBI:74411"/>
        <dbReference type="ChEBI" id="CHEBI:82852"/>
        <dbReference type="EC" id="3.5.4.33"/>
    </reaction>
</comment>
<dbReference type="SUPFAM" id="SSF53927">
    <property type="entry name" value="Cytidine deaminase-like"/>
    <property type="match status" value="1"/>
</dbReference>
<keyword evidence="3 8" id="KW-0819">tRNA processing</keyword>
<dbReference type="RefSeq" id="WP_246068386.1">
    <property type="nucleotide sequence ID" value="NZ_FXTH01000022.1"/>
</dbReference>
<comment type="function">
    <text evidence="8">Catalyzes the deamination of adenosine to inosine at the wobble position 34 of tRNA(Arg2).</text>
</comment>
<dbReference type="CDD" id="cd01285">
    <property type="entry name" value="nucleoside_deaminase"/>
    <property type="match status" value="1"/>
</dbReference>
<dbReference type="NCBIfam" id="NF008113">
    <property type="entry name" value="PRK10860.1"/>
    <property type="match status" value="1"/>
</dbReference>
<keyword evidence="5 8" id="KW-0378">Hydrolase</keyword>
<evidence type="ECO:0000256" key="4">
    <source>
        <dbReference type="ARBA" id="ARBA00022723"/>
    </source>
</evidence>
<dbReference type="InterPro" id="IPR016192">
    <property type="entry name" value="APOBEC/CMP_deaminase_Zn-bd"/>
</dbReference>
<dbReference type="Pfam" id="PF00383">
    <property type="entry name" value="dCMP_cyt_deam_1"/>
    <property type="match status" value="1"/>
</dbReference>
<dbReference type="InterPro" id="IPR016193">
    <property type="entry name" value="Cytidine_deaminase-like"/>
</dbReference>
<comment type="subunit">
    <text evidence="2 8">Homodimer.</text>
</comment>
<dbReference type="Gene3D" id="3.40.140.10">
    <property type="entry name" value="Cytidine Deaminase, domain 2"/>
    <property type="match status" value="1"/>
</dbReference>
<dbReference type="GO" id="GO:0002100">
    <property type="term" value="P:tRNA wobble adenosine to inosine editing"/>
    <property type="evidence" value="ECO:0007669"/>
    <property type="project" value="UniProtKB-UniRule"/>
</dbReference>
<dbReference type="PANTHER" id="PTHR11079">
    <property type="entry name" value="CYTOSINE DEAMINASE FAMILY MEMBER"/>
    <property type="match status" value="1"/>
</dbReference>
<evidence type="ECO:0000259" key="9">
    <source>
        <dbReference type="PROSITE" id="PS51747"/>
    </source>
</evidence>
<evidence type="ECO:0000313" key="10">
    <source>
        <dbReference type="EMBL" id="SMO90412.1"/>
    </source>
</evidence>
<feature type="binding site" evidence="8">
    <location>
        <position position="93"/>
    </location>
    <ligand>
        <name>Zn(2+)</name>
        <dbReference type="ChEBI" id="CHEBI:29105"/>
        <note>catalytic</note>
    </ligand>
</feature>
<dbReference type="AlphaFoldDB" id="A0A521F2I5"/>
<proteinExistence type="inferred from homology"/>
<comment type="cofactor">
    <cofactor evidence="8">
        <name>Zn(2+)</name>
        <dbReference type="ChEBI" id="CHEBI:29105"/>
    </cofactor>
    <text evidence="8">Binds 1 zinc ion per subunit.</text>
</comment>
<dbReference type="PROSITE" id="PS00903">
    <property type="entry name" value="CYT_DCMP_DEAMINASES_1"/>
    <property type="match status" value="1"/>
</dbReference>
<evidence type="ECO:0000256" key="8">
    <source>
        <dbReference type="HAMAP-Rule" id="MF_00972"/>
    </source>
</evidence>
<feature type="domain" description="CMP/dCMP-type deaminase" evidence="9">
    <location>
        <begin position="9"/>
        <end position="119"/>
    </location>
</feature>
<evidence type="ECO:0000256" key="7">
    <source>
        <dbReference type="ARBA" id="ARBA00048045"/>
    </source>
</evidence>
<dbReference type="HAMAP" id="MF_00972">
    <property type="entry name" value="tRNA_aden_deaminase"/>
    <property type="match status" value="1"/>
</dbReference>
<protein>
    <recommendedName>
        <fullName evidence="8">tRNA-specific adenosine deaminase</fullName>
        <ecNumber evidence="8">3.5.4.33</ecNumber>
    </recommendedName>
</protein>
<evidence type="ECO:0000256" key="2">
    <source>
        <dbReference type="ARBA" id="ARBA00011738"/>
    </source>
</evidence>
<keyword evidence="6 8" id="KW-0862">Zinc</keyword>
<evidence type="ECO:0000256" key="5">
    <source>
        <dbReference type="ARBA" id="ARBA00022801"/>
    </source>
</evidence>
<keyword evidence="11" id="KW-1185">Reference proteome</keyword>
<comment type="similarity">
    <text evidence="1">Belongs to the cytidine and deoxycytidylate deaminase family. ADAT2 subfamily.</text>
</comment>
<evidence type="ECO:0000256" key="1">
    <source>
        <dbReference type="ARBA" id="ARBA00010669"/>
    </source>
</evidence>
<reference evidence="10 11" key="1">
    <citation type="submission" date="2017-05" db="EMBL/GenBank/DDBJ databases">
        <authorList>
            <person name="Varghese N."/>
            <person name="Submissions S."/>
        </authorList>
    </citation>
    <scope>NUCLEOTIDE SEQUENCE [LARGE SCALE GENOMIC DNA]</scope>
    <source>
        <strain evidence="10 11">DSM 21194</strain>
    </source>
</reference>
<organism evidence="10 11">
    <name type="scientific">Fodinibius sediminis</name>
    <dbReference type="NCBI Taxonomy" id="1214077"/>
    <lineage>
        <taxon>Bacteria</taxon>
        <taxon>Pseudomonadati</taxon>
        <taxon>Balneolota</taxon>
        <taxon>Balneolia</taxon>
        <taxon>Balneolales</taxon>
        <taxon>Balneolaceae</taxon>
        <taxon>Fodinibius</taxon>
    </lineage>
</organism>
<dbReference type="EC" id="3.5.4.33" evidence="8"/>
<name>A0A521F2I5_9BACT</name>
<dbReference type="Proteomes" id="UP000317593">
    <property type="component" value="Unassembled WGS sequence"/>
</dbReference>
<dbReference type="PANTHER" id="PTHR11079:SF202">
    <property type="entry name" value="TRNA-SPECIFIC ADENOSINE DEAMINASE"/>
    <property type="match status" value="1"/>
</dbReference>
<evidence type="ECO:0000313" key="11">
    <source>
        <dbReference type="Proteomes" id="UP000317593"/>
    </source>
</evidence>
<dbReference type="FunFam" id="3.40.140.10:FF:000005">
    <property type="entry name" value="tRNA-specific adenosine deaminase"/>
    <property type="match status" value="1"/>
</dbReference>
<evidence type="ECO:0000256" key="3">
    <source>
        <dbReference type="ARBA" id="ARBA00022694"/>
    </source>
</evidence>
<evidence type="ECO:0000256" key="6">
    <source>
        <dbReference type="ARBA" id="ARBA00022833"/>
    </source>
</evidence>
<dbReference type="EMBL" id="FXTH01000022">
    <property type="protein sequence ID" value="SMO90412.1"/>
    <property type="molecule type" value="Genomic_DNA"/>
</dbReference>
<dbReference type="PROSITE" id="PS51747">
    <property type="entry name" value="CYT_DCMP_DEAMINASES_2"/>
    <property type="match status" value="1"/>
</dbReference>
<dbReference type="GO" id="GO:0052717">
    <property type="term" value="F:tRNA-specific adenosine-34 deaminase activity"/>
    <property type="evidence" value="ECO:0007669"/>
    <property type="project" value="UniProtKB-UniRule"/>
</dbReference>
<feature type="binding site" evidence="8">
    <location>
        <position position="90"/>
    </location>
    <ligand>
        <name>Zn(2+)</name>
        <dbReference type="ChEBI" id="CHEBI:29105"/>
        <note>catalytic</note>
    </ligand>
</feature>
<dbReference type="InterPro" id="IPR028883">
    <property type="entry name" value="tRNA_aden_deaminase"/>
</dbReference>
<keyword evidence="4 8" id="KW-0479">Metal-binding</keyword>
<feature type="binding site" evidence="8">
    <location>
        <position position="60"/>
    </location>
    <ligand>
        <name>Zn(2+)</name>
        <dbReference type="ChEBI" id="CHEBI:29105"/>
        <note>catalytic</note>
    </ligand>
</feature>
<dbReference type="InterPro" id="IPR002125">
    <property type="entry name" value="CMP_dCMP_dom"/>
</dbReference>
<gene>
    <name evidence="8" type="primary">tadA</name>
    <name evidence="10" type="ORF">SAMN06265218_12216</name>
</gene>